<name>A0A7S4NFY6_9EUKA</name>
<sequence>MTCPSTSAWVAAGMKLTTTAATSCDKVLAEMKARVAGQYGAWHDPHNNGTYSVQSYGGTFSTSRLTGDGKYTDKQIFTLTTSGDSCVIEACSRSQVTSYLDYGTNYCDVKVLVCGSADGCKPVVNDFTTSGESTEAFAGSSVDLSSCLKVLSKPKASAAAAKVAAKVATIVEKEIEPTSAELSAAMMPKLKAQMTVEAADGPCCKSCEEPLAKYYSVDVPHGFCGETCMNPSKYWLFKIFESNLTKATDNTPCSEQFTPTGGHYTQYSSTVTHGVPGLLSITLDLFAPVGA</sequence>
<proteinExistence type="predicted"/>
<accession>A0A7S4NFY6</accession>
<dbReference type="EMBL" id="HBKO01040252">
    <property type="protein sequence ID" value="CAE2284525.1"/>
    <property type="molecule type" value="Transcribed_RNA"/>
</dbReference>
<organism evidence="1">
    <name type="scientific">Prymnesium polylepis</name>
    <dbReference type="NCBI Taxonomy" id="72548"/>
    <lineage>
        <taxon>Eukaryota</taxon>
        <taxon>Haptista</taxon>
        <taxon>Haptophyta</taxon>
        <taxon>Prymnesiophyceae</taxon>
        <taxon>Prymnesiales</taxon>
        <taxon>Prymnesiaceae</taxon>
        <taxon>Prymnesium</taxon>
    </lineage>
</organism>
<gene>
    <name evidence="1" type="ORF">CPOL0286_LOCUS18478</name>
</gene>
<reference evidence="1" key="1">
    <citation type="submission" date="2021-01" db="EMBL/GenBank/DDBJ databases">
        <authorList>
            <person name="Corre E."/>
            <person name="Pelletier E."/>
            <person name="Niang G."/>
            <person name="Scheremetjew M."/>
            <person name="Finn R."/>
            <person name="Kale V."/>
            <person name="Holt S."/>
            <person name="Cochrane G."/>
            <person name="Meng A."/>
            <person name="Brown T."/>
            <person name="Cohen L."/>
        </authorList>
    </citation>
    <scope>NUCLEOTIDE SEQUENCE</scope>
    <source>
        <strain evidence="1">UIO037</strain>
    </source>
</reference>
<evidence type="ECO:0000313" key="1">
    <source>
        <dbReference type="EMBL" id="CAE2284525.1"/>
    </source>
</evidence>
<protein>
    <submittedName>
        <fullName evidence="1">Uncharacterized protein</fullName>
    </submittedName>
</protein>
<dbReference type="AlphaFoldDB" id="A0A7S4NFY6"/>